<accession>A0AAE9A1S8</accession>
<dbReference type="Proteomes" id="UP000827892">
    <property type="component" value="Chromosome V"/>
</dbReference>
<dbReference type="AlphaFoldDB" id="A0AAE9A1S8"/>
<proteinExistence type="predicted"/>
<protein>
    <submittedName>
        <fullName evidence="2">Uncharacterized protein</fullName>
    </submittedName>
</protein>
<dbReference type="EMBL" id="CP090895">
    <property type="protein sequence ID" value="ULT86967.1"/>
    <property type="molecule type" value="Genomic_DNA"/>
</dbReference>
<gene>
    <name evidence="2" type="ORF">L3Y34_006606</name>
</gene>
<feature type="region of interest" description="Disordered" evidence="1">
    <location>
        <begin position="1"/>
        <end position="21"/>
    </location>
</feature>
<evidence type="ECO:0000256" key="1">
    <source>
        <dbReference type="SAM" id="MobiDB-lite"/>
    </source>
</evidence>
<evidence type="ECO:0000313" key="3">
    <source>
        <dbReference type="Proteomes" id="UP000827892"/>
    </source>
</evidence>
<sequence>MSSKYRQKVVGNGETTPKKYGARIGLENQSPNFVMFHHKPLSKFVYDENLKAKTTKYIMQDIHYKLNDKPRLFV</sequence>
<reference evidence="2 3" key="1">
    <citation type="submission" date="2022-02" db="EMBL/GenBank/DDBJ databases">
        <title>Chromosome-level reference genomes for two strains of Caenorhabditis briggsae: an improved platform for comparative genomics.</title>
        <authorList>
            <person name="Stevens L."/>
            <person name="Andersen E.C."/>
        </authorList>
    </citation>
    <scope>NUCLEOTIDE SEQUENCE [LARGE SCALE GENOMIC DNA]</scope>
    <source>
        <strain evidence="2">QX1410_ONT</strain>
        <tissue evidence="2">Whole-organism</tissue>
    </source>
</reference>
<organism evidence="2 3">
    <name type="scientific">Caenorhabditis briggsae</name>
    <dbReference type="NCBI Taxonomy" id="6238"/>
    <lineage>
        <taxon>Eukaryota</taxon>
        <taxon>Metazoa</taxon>
        <taxon>Ecdysozoa</taxon>
        <taxon>Nematoda</taxon>
        <taxon>Chromadorea</taxon>
        <taxon>Rhabditida</taxon>
        <taxon>Rhabditina</taxon>
        <taxon>Rhabditomorpha</taxon>
        <taxon>Rhabditoidea</taxon>
        <taxon>Rhabditidae</taxon>
        <taxon>Peloderinae</taxon>
        <taxon>Caenorhabditis</taxon>
    </lineage>
</organism>
<evidence type="ECO:0000313" key="2">
    <source>
        <dbReference type="EMBL" id="ULT86967.1"/>
    </source>
</evidence>
<name>A0AAE9A1S8_CAEBR</name>